<protein>
    <submittedName>
        <fullName evidence="3">Helix-turn-helix</fullName>
    </submittedName>
</protein>
<dbReference type="Proteomes" id="UP000199159">
    <property type="component" value="Unassembled WGS sequence"/>
</dbReference>
<gene>
    <name evidence="3" type="ORF">SAMN05216565_107124</name>
</gene>
<dbReference type="PANTHER" id="PTHR46558">
    <property type="entry name" value="TRACRIPTIONAL REGULATORY PROTEIN-RELATED-RELATED"/>
    <property type="match status" value="1"/>
</dbReference>
<dbReference type="InterPro" id="IPR001387">
    <property type="entry name" value="Cro/C1-type_HTH"/>
</dbReference>
<dbReference type="SMART" id="SM00530">
    <property type="entry name" value="HTH_XRE"/>
    <property type="match status" value="1"/>
</dbReference>
<evidence type="ECO:0000259" key="2">
    <source>
        <dbReference type="PROSITE" id="PS50943"/>
    </source>
</evidence>
<dbReference type="PANTHER" id="PTHR46558:SF11">
    <property type="entry name" value="HTH-TYPE TRANSCRIPTIONAL REGULATOR XRE"/>
    <property type="match status" value="1"/>
</dbReference>
<reference evidence="4" key="1">
    <citation type="submission" date="2016-10" db="EMBL/GenBank/DDBJ databases">
        <authorList>
            <person name="Varghese N."/>
            <person name="Submissions S."/>
        </authorList>
    </citation>
    <scope>NUCLEOTIDE SEQUENCE [LARGE SCALE GENOMIC DNA]</scope>
    <source>
        <strain evidence="4">IBRC-M10078</strain>
    </source>
</reference>
<feature type="domain" description="HTH cro/C1-type" evidence="2">
    <location>
        <begin position="7"/>
        <end position="61"/>
    </location>
</feature>
<evidence type="ECO:0000313" key="3">
    <source>
        <dbReference type="EMBL" id="SDP80336.1"/>
    </source>
</evidence>
<evidence type="ECO:0000313" key="4">
    <source>
        <dbReference type="Proteomes" id="UP000199159"/>
    </source>
</evidence>
<dbReference type="SUPFAM" id="SSF47413">
    <property type="entry name" value="lambda repressor-like DNA-binding domains"/>
    <property type="match status" value="1"/>
</dbReference>
<dbReference type="InterPro" id="IPR010982">
    <property type="entry name" value="Lambda_DNA-bd_dom_sf"/>
</dbReference>
<dbReference type="AlphaFoldDB" id="A0A1H0VQG1"/>
<keyword evidence="4" id="KW-1185">Reference proteome</keyword>
<accession>A0A1H0VQG1</accession>
<sequence>MELWERLKLCRDKSGFQQNDIAKKIGVKNNTLSSYESGARRPDYETLVKLAEIYEVSTDYLLKGKETKKEKDNLFFFDMEGLSEEEIDDIKRHIDFVKWKAKQEKGIQDE</sequence>
<dbReference type="Pfam" id="PF01381">
    <property type="entry name" value="HTH_3"/>
    <property type="match status" value="1"/>
</dbReference>
<dbReference type="RefSeq" id="WP_090855808.1">
    <property type="nucleotide sequence ID" value="NZ_FNJU01000007.1"/>
</dbReference>
<dbReference type="EMBL" id="FNJU01000007">
    <property type="protein sequence ID" value="SDP80336.1"/>
    <property type="molecule type" value="Genomic_DNA"/>
</dbReference>
<evidence type="ECO:0000256" key="1">
    <source>
        <dbReference type="ARBA" id="ARBA00023125"/>
    </source>
</evidence>
<dbReference type="STRING" id="930152.SAMN05216565_107124"/>
<dbReference type="Gene3D" id="1.10.260.40">
    <property type="entry name" value="lambda repressor-like DNA-binding domains"/>
    <property type="match status" value="1"/>
</dbReference>
<dbReference type="CDD" id="cd00093">
    <property type="entry name" value="HTH_XRE"/>
    <property type="match status" value="1"/>
</dbReference>
<dbReference type="GO" id="GO:0003677">
    <property type="term" value="F:DNA binding"/>
    <property type="evidence" value="ECO:0007669"/>
    <property type="project" value="UniProtKB-KW"/>
</dbReference>
<dbReference type="PROSITE" id="PS50943">
    <property type="entry name" value="HTH_CROC1"/>
    <property type="match status" value="1"/>
</dbReference>
<keyword evidence="1" id="KW-0238">DNA-binding</keyword>
<organism evidence="3 4">
    <name type="scientific">Litchfieldia salsa</name>
    <dbReference type="NCBI Taxonomy" id="930152"/>
    <lineage>
        <taxon>Bacteria</taxon>
        <taxon>Bacillati</taxon>
        <taxon>Bacillota</taxon>
        <taxon>Bacilli</taxon>
        <taxon>Bacillales</taxon>
        <taxon>Bacillaceae</taxon>
        <taxon>Litchfieldia</taxon>
    </lineage>
</organism>
<dbReference type="OrthoDB" id="72638at2"/>
<name>A0A1H0VQG1_9BACI</name>
<proteinExistence type="predicted"/>